<sequence>MSQIVETKKKGRPSKADLARRADAAAEEQKTDGRRSLRRRDVRYTFDLDDFIDEEEEEEEDERRREKKKSKQQQQLLKLEQQPQSNESGSGESARSRTRRVEHAPATSSGCEDGGKPLKRRKIDGDDEIDGGDEDDEVRFRRKKEGSKVAASVPGTPSDRPRGLPLPEKSSLELILDKLQKKDTYGVYAEPVDPDELPDYHNVIEHPMDFATVRKKLGKGLYSTLDQFESDVYLICTNAMEYNAPETIYYKQAHSIQELAKKKFQELRIDVEHYKKELKSVEKSKSNSSAKQQIKMPMRTTPQEPVGSDFSSGATLATARDFQNGSNATRDGGFERLSTIEDGPVVGNTSLVDNNLDKAEDSQGRVPLSRFGRKAFTRNQNRRSTYRISNQPIVGSKSVLATFDSEVKQLVAVGVHADHSYARSLALFAATLGPVAWKVASRTIEEALPHGFEYGRGWVGEYEPLPTPIVILENHSPEEPVFLSKTDRNSNPRKDNKTSNNPLPFQKHPLSVSTLQGNSSLMSAAITKQTVNHAESAIVSVKEPLEGKQPFFSSGRTTPTTSANLNHQQQSPLSRINDSGKKSVKQLELNCTPISANQNACSFVAEKQISNGLDVQASQSTENVSRNRNLSHPVPLKQPENHGFVTDNSLDRNSKGFLSSDSITKQLVTPATNIPHGPEQGLSDPVQLMRMLAENAGKQQKSFNHSLVYNPSVMPPVTSSKRDDSNNASAAAAQAWMSIGSGMSQTASENISAHRQQTFGNSLYNNPARELQQRVSQFQGDFPVSGMQFQLTKNSPIQAFGTPPVRVGNGTHFLNSEMSFPPSAADLSRFQMQSPWQGLNSQRQPSQKQQWLPPDLNIGVQSSGSPTGQSSGHQLDSQHPDLALQL</sequence>
<accession>A0ACB7XPN1</accession>
<protein>
    <submittedName>
        <fullName evidence="1">Uncharacterized protein</fullName>
    </submittedName>
</protein>
<evidence type="ECO:0000313" key="2">
    <source>
        <dbReference type="Proteomes" id="UP000828048"/>
    </source>
</evidence>
<organism evidence="1 2">
    <name type="scientific">Vaccinium darrowii</name>
    <dbReference type="NCBI Taxonomy" id="229202"/>
    <lineage>
        <taxon>Eukaryota</taxon>
        <taxon>Viridiplantae</taxon>
        <taxon>Streptophyta</taxon>
        <taxon>Embryophyta</taxon>
        <taxon>Tracheophyta</taxon>
        <taxon>Spermatophyta</taxon>
        <taxon>Magnoliopsida</taxon>
        <taxon>eudicotyledons</taxon>
        <taxon>Gunneridae</taxon>
        <taxon>Pentapetalae</taxon>
        <taxon>asterids</taxon>
        <taxon>Ericales</taxon>
        <taxon>Ericaceae</taxon>
        <taxon>Vaccinioideae</taxon>
        <taxon>Vaccinieae</taxon>
        <taxon>Vaccinium</taxon>
    </lineage>
</organism>
<gene>
    <name evidence="1" type="ORF">Vadar_005977</name>
</gene>
<comment type="caution">
    <text evidence="1">The sequence shown here is derived from an EMBL/GenBank/DDBJ whole genome shotgun (WGS) entry which is preliminary data.</text>
</comment>
<reference evidence="1 2" key="1">
    <citation type="journal article" date="2021" name="Hortic Res">
        <title>High-quality reference genome and annotation aids understanding of berry development for evergreen blueberry (Vaccinium darrowii).</title>
        <authorList>
            <person name="Yu J."/>
            <person name="Hulse-Kemp A.M."/>
            <person name="Babiker E."/>
            <person name="Staton M."/>
        </authorList>
    </citation>
    <scope>NUCLEOTIDE SEQUENCE [LARGE SCALE GENOMIC DNA]</scope>
    <source>
        <strain evidence="2">cv. NJ 8807/NJ 8810</strain>
        <tissue evidence="1">Young leaf</tissue>
    </source>
</reference>
<dbReference type="Proteomes" id="UP000828048">
    <property type="component" value="Chromosome 1"/>
</dbReference>
<keyword evidence="2" id="KW-1185">Reference proteome</keyword>
<proteinExistence type="predicted"/>
<name>A0ACB7XPN1_9ERIC</name>
<evidence type="ECO:0000313" key="1">
    <source>
        <dbReference type="EMBL" id="KAH7842495.1"/>
    </source>
</evidence>
<dbReference type="EMBL" id="CM037151">
    <property type="protein sequence ID" value="KAH7842495.1"/>
    <property type="molecule type" value="Genomic_DNA"/>
</dbReference>